<dbReference type="OrthoDB" id="162969at2759"/>
<dbReference type="InParanoid" id="A0A0C9Z6S2"/>
<evidence type="ECO:0000313" key="1">
    <source>
        <dbReference type="EMBL" id="KIK33220.1"/>
    </source>
</evidence>
<accession>A0A0C9Z6S2</accession>
<organism evidence="1 2">
    <name type="scientific">Suillus luteus UH-Slu-Lm8-n1</name>
    <dbReference type="NCBI Taxonomy" id="930992"/>
    <lineage>
        <taxon>Eukaryota</taxon>
        <taxon>Fungi</taxon>
        <taxon>Dikarya</taxon>
        <taxon>Basidiomycota</taxon>
        <taxon>Agaricomycotina</taxon>
        <taxon>Agaricomycetes</taxon>
        <taxon>Agaricomycetidae</taxon>
        <taxon>Boletales</taxon>
        <taxon>Suillineae</taxon>
        <taxon>Suillaceae</taxon>
        <taxon>Suillus</taxon>
    </lineage>
</organism>
<reference evidence="2" key="2">
    <citation type="submission" date="2015-01" db="EMBL/GenBank/DDBJ databases">
        <title>Evolutionary Origins and Diversification of the Mycorrhizal Mutualists.</title>
        <authorList>
            <consortium name="DOE Joint Genome Institute"/>
            <consortium name="Mycorrhizal Genomics Consortium"/>
            <person name="Kohler A."/>
            <person name="Kuo A."/>
            <person name="Nagy L.G."/>
            <person name="Floudas D."/>
            <person name="Copeland A."/>
            <person name="Barry K.W."/>
            <person name="Cichocki N."/>
            <person name="Veneault-Fourrey C."/>
            <person name="LaButti K."/>
            <person name="Lindquist E.A."/>
            <person name="Lipzen A."/>
            <person name="Lundell T."/>
            <person name="Morin E."/>
            <person name="Murat C."/>
            <person name="Riley R."/>
            <person name="Ohm R."/>
            <person name="Sun H."/>
            <person name="Tunlid A."/>
            <person name="Henrissat B."/>
            <person name="Grigoriev I.V."/>
            <person name="Hibbett D.S."/>
            <person name="Martin F."/>
        </authorList>
    </citation>
    <scope>NUCLEOTIDE SEQUENCE [LARGE SCALE GENOMIC DNA]</scope>
    <source>
        <strain evidence="2">UH-Slu-Lm8-n1</strain>
    </source>
</reference>
<reference evidence="1 2" key="1">
    <citation type="submission" date="2014-04" db="EMBL/GenBank/DDBJ databases">
        <authorList>
            <consortium name="DOE Joint Genome Institute"/>
            <person name="Kuo A."/>
            <person name="Ruytinx J."/>
            <person name="Rineau F."/>
            <person name="Colpaert J."/>
            <person name="Kohler A."/>
            <person name="Nagy L.G."/>
            <person name="Floudas D."/>
            <person name="Copeland A."/>
            <person name="Barry K.W."/>
            <person name="Cichocki N."/>
            <person name="Veneault-Fourrey C."/>
            <person name="LaButti K."/>
            <person name="Lindquist E.A."/>
            <person name="Lipzen A."/>
            <person name="Lundell T."/>
            <person name="Morin E."/>
            <person name="Murat C."/>
            <person name="Sun H."/>
            <person name="Tunlid A."/>
            <person name="Henrissat B."/>
            <person name="Grigoriev I.V."/>
            <person name="Hibbett D.S."/>
            <person name="Martin F."/>
            <person name="Nordberg H.P."/>
            <person name="Cantor M.N."/>
            <person name="Hua S.X."/>
        </authorList>
    </citation>
    <scope>NUCLEOTIDE SEQUENCE [LARGE SCALE GENOMIC DNA]</scope>
    <source>
        <strain evidence="1 2">UH-Slu-Lm8-n1</strain>
    </source>
</reference>
<dbReference type="EMBL" id="KN835993">
    <property type="protein sequence ID" value="KIK33220.1"/>
    <property type="molecule type" value="Genomic_DNA"/>
</dbReference>
<protein>
    <submittedName>
        <fullName evidence="1">Uncharacterized protein</fullName>
    </submittedName>
</protein>
<keyword evidence="2" id="KW-1185">Reference proteome</keyword>
<evidence type="ECO:0000313" key="2">
    <source>
        <dbReference type="Proteomes" id="UP000054485"/>
    </source>
</evidence>
<sequence length="93" mass="11158">MESRHETVTGPMLREKQKRFEDEFYVPENERLSGEWLQSFCTAYKICKYRWHGEAESVDIEAVDKVPRLCFLFQQFKCRIHFCCVSLLVYPSL</sequence>
<dbReference type="AlphaFoldDB" id="A0A0C9Z6S2"/>
<gene>
    <name evidence="1" type="ORF">CY34DRAFT_100001</name>
</gene>
<dbReference type="HOGENOM" id="CLU_182443_0_0_1"/>
<name>A0A0C9Z6S2_9AGAM</name>
<dbReference type="Proteomes" id="UP000054485">
    <property type="component" value="Unassembled WGS sequence"/>
</dbReference>
<proteinExistence type="predicted"/>
<dbReference type="STRING" id="930992.A0A0C9Z6S2"/>